<evidence type="ECO:0000256" key="2">
    <source>
        <dbReference type="SAM" id="MobiDB-lite"/>
    </source>
</evidence>
<dbReference type="Pfam" id="PF06747">
    <property type="entry name" value="CHCH"/>
    <property type="match status" value="1"/>
</dbReference>
<sequence>MFLSSPLLKDSALSRSRSIYPKVTVFSEILPLASKNISYAKRGRPAASSCTQELQALFGCLKKWEFDDKPCGKQHSAYMDCVHESERAAQEYKEAAVKGTLGEGGQGKSLTTAQFNKLMTLFPQPDLGKRPYRQMKRLPSQSYAEDTFHRKHWKGKAS</sequence>
<evidence type="ECO:0000313" key="5">
    <source>
        <dbReference type="Proteomes" id="UP000050761"/>
    </source>
</evidence>
<reference evidence="6" key="2">
    <citation type="submission" date="2019-09" db="UniProtKB">
        <authorList>
            <consortium name="WormBaseParasite"/>
        </authorList>
    </citation>
    <scope>IDENTIFICATION</scope>
</reference>
<feature type="region of interest" description="Disordered" evidence="2">
    <location>
        <begin position="126"/>
        <end position="158"/>
    </location>
</feature>
<dbReference type="GO" id="GO:0005761">
    <property type="term" value="C:mitochondrial ribosome"/>
    <property type="evidence" value="ECO:0007669"/>
    <property type="project" value="InterPro"/>
</dbReference>
<dbReference type="AlphaFoldDB" id="A0A183GIN0"/>
<reference evidence="4 5" key="1">
    <citation type="submission" date="2018-11" db="EMBL/GenBank/DDBJ databases">
        <authorList>
            <consortium name="Pathogen Informatics"/>
        </authorList>
    </citation>
    <scope>NUCLEOTIDE SEQUENCE [LARGE SCALE GENOMIC DNA]</scope>
</reference>
<proteinExistence type="predicted"/>
<evidence type="ECO:0000313" key="4">
    <source>
        <dbReference type="EMBL" id="VDP32953.1"/>
    </source>
</evidence>
<dbReference type="InterPro" id="IPR010625">
    <property type="entry name" value="CHCH"/>
</dbReference>
<dbReference type="GO" id="GO:0005654">
    <property type="term" value="C:nucleoplasm"/>
    <property type="evidence" value="ECO:0007669"/>
    <property type="project" value="TreeGrafter"/>
</dbReference>
<accession>A0A183GIN0</accession>
<dbReference type="SUPFAM" id="SSF47072">
    <property type="entry name" value="Cysteine alpha-hairpin motif"/>
    <property type="match status" value="1"/>
</dbReference>
<organism evidence="5 6">
    <name type="scientific">Heligmosomoides polygyrus</name>
    <name type="common">Parasitic roundworm</name>
    <dbReference type="NCBI Taxonomy" id="6339"/>
    <lineage>
        <taxon>Eukaryota</taxon>
        <taxon>Metazoa</taxon>
        <taxon>Ecdysozoa</taxon>
        <taxon>Nematoda</taxon>
        <taxon>Chromadorea</taxon>
        <taxon>Rhabditida</taxon>
        <taxon>Rhabditina</taxon>
        <taxon>Rhabditomorpha</taxon>
        <taxon>Strongyloidea</taxon>
        <taxon>Heligmosomidae</taxon>
        <taxon>Heligmosomoides</taxon>
    </lineage>
</organism>
<accession>A0A3P8GF23</accession>
<keyword evidence="1" id="KW-1015">Disulfide bond</keyword>
<dbReference type="GO" id="GO:0032543">
    <property type="term" value="P:mitochondrial translation"/>
    <property type="evidence" value="ECO:0007669"/>
    <property type="project" value="InterPro"/>
</dbReference>
<dbReference type="OrthoDB" id="5825849at2759"/>
<dbReference type="WBParaSite" id="HPBE_0002249901-mRNA-1">
    <property type="protein sequence ID" value="HPBE_0002249901-mRNA-1"/>
    <property type="gene ID" value="HPBE_0002249901"/>
</dbReference>
<evidence type="ECO:0000256" key="1">
    <source>
        <dbReference type="ARBA" id="ARBA00023157"/>
    </source>
</evidence>
<dbReference type="Proteomes" id="UP000050761">
    <property type="component" value="Unassembled WGS sequence"/>
</dbReference>
<dbReference type="PANTHER" id="PTHR31278">
    <property type="entry name" value="CHCHD1"/>
    <property type="match status" value="1"/>
</dbReference>
<feature type="compositionally biased region" description="Basic residues" evidence="2">
    <location>
        <begin position="149"/>
        <end position="158"/>
    </location>
</feature>
<keyword evidence="5" id="KW-1185">Reference proteome</keyword>
<dbReference type="GO" id="GO:0003723">
    <property type="term" value="F:RNA binding"/>
    <property type="evidence" value="ECO:0007669"/>
    <property type="project" value="TreeGrafter"/>
</dbReference>
<dbReference type="EMBL" id="UZAH01034046">
    <property type="protein sequence ID" value="VDP32953.1"/>
    <property type="molecule type" value="Genomic_DNA"/>
</dbReference>
<evidence type="ECO:0000313" key="6">
    <source>
        <dbReference type="WBParaSite" id="HPBE_0002249901-mRNA-1"/>
    </source>
</evidence>
<dbReference type="PANTHER" id="PTHR31278:SF2">
    <property type="entry name" value="SMALL RIBOSOMAL SUBUNIT PROTEIN MS37"/>
    <property type="match status" value="1"/>
</dbReference>
<dbReference type="InterPro" id="IPR033620">
    <property type="entry name" value="Ribosomal_mS37_met"/>
</dbReference>
<feature type="domain" description="CHCH" evidence="3">
    <location>
        <begin position="50"/>
        <end position="83"/>
    </location>
</feature>
<gene>
    <name evidence="4" type="ORF">HPBE_LOCUS22498</name>
</gene>
<dbReference type="InterPro" id="IPR009069">
    <property type="entry name" value="Cys_alpha_HP_mot_SF"/>
</dbReference>
<name>A0A183GIN0_HELPZ</name>
<protein>
    <submittedName>
        <fullName evidence="6">CHCH domain-containing protein</fullName>
    </submittedName>
</protein>
<evidence type="ECO:0000259" key="3">
    <source>
        <dbReference type="Pfam" id="PF06747"/>
    </source>
</evidence>